<protein>
    <submittedName>
        <fullName evidence="2">Uncharacterized protein</fullName>
    </submittedName>
</protein>
<evidence type="ECO:0000313" key="2">
    <source>
        <dbReference type="EMBL" id="OJJ65961.1"/>
    </source>
</evidence>
<evidence type="ECO:0000256" key="1">
    <source>
        <dbReference type="SAM" id="Phobius"/>
    </source>
</evidence>
<organism evidence="2 3">
    <name type="scientific">Aspergillus brasiliensis (strain CBS 101740 / IMI 381727 / IBT 21946)</name>
    <dbReference type="NCBI Taxonomy" id="767769"/>
    <lineage>
        <taxon>Eukaryota</taxon>
        <taxon>Fungi</taxon>
        <taxon>Dikarya</taxon>
        <taxon>Ascomycota</taxon>
        <taxon>Pezizomycotina</taxon>
        <taxon>Eurotiomycetes</taxon>
        <taxon>Eurotiomycetidae</taxon>
        <taxon>Eurotiales</taxon>
        <taxon>Aspergillaceae</taxon>
        <taxon>Aspergillus</taxon>
        <taxon>Aspergillus subgen. Circumdati</taxon>
    </lineage>
</organism>
<dbReference type="Proteomes" id="UP000184499">
    <property type="component" value="Unassembled WGS sequence"/>
</dbReference>
<dbReference type="RefSeq" id="XP_067473211.1">
    <property type="nucleotide sequence ID" value="XM_067626305.1"/>
</dbReference>
<accession>A0A1L9U2Q8</accession>
<sequence>MIGDNNARWIGHWEGEIDLLSCFAGAPEWTDEQRSRIGLPRIWDLDFNRPCGGFPRNPNRQEESDRQSFGFFVLLLLINITSSLFPRDAAGMKSRVGLIMHNSAPCTAWE</sequence>
<feature type="transmembrane region" description="Helical" evidence="1">
    <location>
        <begin position="68"/>
        <end position="85"/>
    </location>
</feature>
<keyword evidence="1" id="KW-0472">Membrane</keyword>
<evidence type="ECO:0000313" key="3">
    <source>
        <dbReference type="Proteomes" id="UP000184499"/>
    </source>
</evidence>
<proteinExistence type="predicted"/>
<dbReference type="AlphaFoldDB" id="A0A1L9U2Q8"/>
<dbReference type="EMBL" id="KV878703">
    <property type="protein sequence ID" value="OJJ65961.1"/>
    <property type="molecule type" value="Genomic_DNA"/>
</dbReference>
<gene>
    <name evidence="2" type="ORF">ASPBRDRAFT_49300</name>
</gene>
<keyword evidence="1" id="KW-0812">Transmembrane</keyword>
<name>A0A1L9U2Q8_ASPBC</name>
<reference evidence="3" key="1">
    <citation type="journal article" date="2017" name="Genome Biol.">
        <title>Comparative genomics reveals high biological diversity and specific adaptations in the industrially and medically important fungal genus Aspergillus.</title>
        <authorList>
            <person name="de Vries R.P."/>
            <person name="Riley R."/>
            <person name="Wiebenga A."/>
            <person name="Aguilar-Osorio G."/>
            <person name="Amillis S."/>
            <person name="Uchima C.A."/>
            <person name="Anderluh G."/>
            <person name="Asadollahi M."/>
            <person name="Askin M."/>
            <person name="Barry K."/>
            <person name="Battaglia E."/>
            <person name="Bayram O."/>
            <person name="Benocci T."/>
            <person name="Braus-Stromeyer S.A."/>
            <person name="Caldana C."/>
            <person name="Canovas D."/>
            <person name="Cerqueira G.C."/>
            <person name="Chen F."/>
            <person name="Chen W."/>
            <person name="Choi C."/>
            <person name="Clum A."/>
            <person name="Dos Santos R.A."/>
            <person name="Damasio A.R."/>
            <person name="Diallinas G."/>
            <person name="Emri T."/>
            <person name="Fekete E."/>
            <person name="Flipphi M."/>
            <person name="Freyberg S."/>
            <person name="Gallo A."/>
            <person name="Gournas C."/>
            <person name="Habgood R."/>
            <person name="Hainaut M."/>
            <person name="Harispe M.L."/>
            <person name="Henrissat B."/>
            <person name="Hilden K.S."/>
            <person name="Hope R."/>
            <person name="Hossain A."/>
            <person name="Karabika E."/>
            <person name="Karaffa L."/>
            <person name="Karanyi Z."/>
            <person name="Krasevec N."/>
            <person name="Kuo A."/>
            <person name="Kusch H."/>
            <person name="LaButti K."/>
            <person name="Lagendijk E.L."/>
            <person name="Lapidus A."/>
            <person name="Levasseur A."/>
            <person name="Lindquist E."/>
            <person name="Lipzen A."/>
            <person name="Logrieco A.F."/>
            <person name="MacCabe A."/>
            <person name="Maekelae M.R."/>
            <person name="Malavazi I."/>
            <person name="Melin P."/>
            <person name="Meyer V."/>
            <person name="Mielnichuk N."/>
            <person name="Miskei M."/>
            <person name="Molnar A.P."/>
            <person name="Mule G."/>
            <person name="Ngan C.Y."/>
            <person name="Orejas M."/>
            <person name="Orosz E."/>
            <person name="Ouedraogo J.P."/>
            <person name="Overkamp K.M."/>
            <person name="Park H.-S."/>
            <person name="Perrone G."/>
            <person name="Piumi F."/>
            <person name="Punt P.J."/>
            <person name="Ram A.F."/>
            <person name="Ramon A."/>
            <person name="Rauscher S."/>
            <person name="Record E."/>
            <person name="Riano-Pachon D.M."/>
            <person name="Robert V."/>
            <person name="Roehrig J."/>
            <person name="Ruller R."/>
            <person name="Salamov A."/>
            <person name="Salih N.S."/>
            <person name="Samson R.A."/>
            <person name="Sandor E."/>
            <person name="Sanguinetti M."/>
            <person name="Schuetze T."/>
            <person name="Sepcic K."/>
            <person name="Shelest E."/>
            <person name="Sherlock G."/>
            <person name="Sophianopoulou V."/>
            <person name="Squina F.M."/>
            <person name="Sun H."/>
            <person name="Susca A."/>
            <person name="Todd R.B."/>
            <person name="Tsang A."/>
            <person name="Unkles S.E."/>
            <person name="van de Wiele N."/>
            <person name="van Rossen-Uffink D."/>
            <person name="Oliveira J.V."/>
            <person name="Vesth T.C."/>
            <person name="Visser J."/>
            <person name="Yu J.-H."/>
            <person name="Zhou M."/>
            <person name="Andersen M.R."/>
            <person name="Archer D.B."/>
            <person name="Baker S.E."/>
            <person name="Benoit I."/>
            <person name="Brakhage A.A."/>
            <person name="Braus G.H."/>
            <person name="Fischer R."/>
            <person name="Frisvad J.C."/>
            <person name="Goldman G.H."/>
            <person name="Houbraken J."/>
            <person name="Oakley B."/>
            <person name="Pocsi I."/>
            <person name="Scazzocchio C."/>
            <person name="Seiboth B."/>
            <person name="vanKuyk P.A."/>
            <person name="Wortman J."/>
            <person name="Dyer P.S."/>
            <person name="Grigoriev I.V."/>
        </authorList>
    </citation>
    <scope>NUCLEOTIDE SEQUENCE [LARGE SCALE GENOMIC DNA]</scope>
    <source>
        <strain evidence="3">CBS 101740 / IMI 381727 / IBT 21946</strain>
    </source>
</reference>
<keyword evidence="3" id="KW-1185">Reference proteome</keyword>
<keyword evidence="1" id="KW-1133">Transmembrane helix</keyword>
<dbReference type="VEuPathDB" id="FungiDB:ASPBRDRAFT_49300"/>
<dbReference type="GeneID" id="93578793"/>